<dbReference type="NCBIfam" id="TIGR03097">
    <property type="entry name" value="PEP_O_lig_1"/>
    <property type="match status" value="1"/>
</dbReference>
<feature type="transmembrane region" description="Helical" evidence="5">
    <location>
        <begin position="236"/>
        <end position="258"/>
    </location>
</feature>
<feature type="transmembrane region" description="Helical" evidence="5">
    <location>
        <begin position="43"/>
        <end position="63"/>
    </location>
</feature>
<dbReference type="PANTHER" id="PTHR37422:SF23">
    <property type="entry name" value="TEICHURONIC ACID BIOSYNTHESIS PROTEIN TUAE"/>
    <property type="match status" value="1"/>
</dbReference>
<dbReference type="AlphaFoldDB" id="A0A2K8UC70"/>
<name>A0A2K8UC70_9GAMM</name>
<dbReference type="InterPro" id="IPR017528">
    <property type="entry name" value="CHP03097O-antigen_lig-rel"/>
</dbReference>
<protein>
    <submittedName>
        <fullName evidence="8">Putative O-glycosylation ligase, exosortase A system-associated</fullName>
    </submittedName>
</protein>
<evidence type="ECO:0000256" key="2">
    <source>
        <dbReference type="ARBA" id="ARBA00022692"/>
    </source>
</evidence>
<evidence type="ECO:0000313" key="9">
    <source>
        <dbReference type="Proteomes" id="UP000232638"/>
    </source>
</evidence>
<accession>A0A2K8UC70</accession>
<dbReference type="Pfam" id="PF19358">
    <property type="entry name" value="DUF5935"/>
    <property type="match status" value="1"/>
</dbReference>
<feature type="transmembrane region" description="Helical" evidence="5">
    <location>
        <begin position="279"/>
        <end position="301"/>
    </location>
</feature>
<keyword evidence="2 5" id="KW-0812">Transmembrane</keyword>
<keyword evidence="8" id="KW-0436">Ligase</keyword>
<sequence length="459" mass="50767">MRDLFVTLVVFGSIPLILRKPFFGVLIGSWLGLMNPHILCWSFAAGKPFALIVALTLILSFLISKEPKRLPASALVGLLGFWWFWLFVTTLTAFYPDTAWDYWDRAWRIMLLTFLTIVLLTSRERIDALVWTCVISLGFYGVKGGIFTLLGGGASHVNGPAGTFIGGNNEIGLALVMTIPLIRYLQLTSTNRWVRYAMMAAMGLCVVAVLGTQSRGALLGLMVMILYLAVKTRNRAGLLLLLALSLPLAFMIMPESWYSRMDTIQAYDQDASALGRINAWWTAWYLALEHPFVGGGFNVFLRPTFIQYAPNPRDVHDAHSIYFQVLGQQGFVGLFTFLGIMFGSFVSLNRIRKFARSHEQLQWMGDLSSMVFVSIIGYATSGAFLGLAMFDYYYTLVAITIGLTTVAHRYAAQGVPEIAEVAPRPVIGVAVGAVGAAANRFAPPRRWLLGAIAGWFGKL</sequence>
<proteinExistence type="predicted"/>
<dbReference type="GO" id="GO:0016020">
    <property type="term" value="C:membrane"/>
    <property type="evidence" value="ECO:0007669"/>
    <property type="project" value="UniProtKB-SubCell"/>
</dbReference>
<feature type="transmembrane region" description="Helical" evidence="5">
    <location>
        <begin position="197"/>
        <end position="230"/>
    </location>
</feature>
<comment type="subcellular location">
    <subcellularLocation>
        <location evidence="1">Membrane</location>
        <topology evidence="1">Multi-pass membrane protein</topology>
    </subcellularLocation>
</comment>
<dbReference type="Proteomes" id="UP000232638">
    <property type="component" value="Chromosome"/>
</dbReference>
<dbReference type="Pfam" id="PF04932">
    <property type="entry name" value="Wzy_C"/>
    <property type="match status" value="1"/>
</dbReference>
<evidence type="ECO:0000256" key="3">
    <source>
        <dbReference type="ARBA" id="ARBA00022989"/>
    </source>
</evidence>
<evidence type="ECO:0000256" key="4">
    <source>
        <dbReference type="ARBA" id="ARBA00023136"/>
    </source>
</evidence>
<dbReference type="OrthoDB" id="9772644at2"/>
<evidence type="ECO:0000256" key="1">
    <source>
        <dbReference type="ARBA" id="ARBA00004141"/>
    </source>
</evidence>
<feature type="transmembrane region" description="Helical" evidence="5">
    <location>
        <begin position="321"/>
        <end position="346"/>
    </location>
</feature>
<dbReference type="GO" id="GO:0016874">
    <property type="term" value="F:ligase activity"/>
    <property type="evidence" value="ECO:0007669"/>
    <property type="project" value="UniProtKB-KW"/>
</dbReference>
<dbReference type="InterPro" id="IPR045979">
    <property type="entry name" value="DUF5935"/>
</dbReference>
<feature type="transmembrane region" description="Helical" evidence="5">
    <location>
        <begin position="106"/>
        <end position="122"/>
    </location>
</feature>
<feature type="domain" description="DUF5935" evidence="7">
    <location>
        <begin position="1"/>
        <end position="186"/>
    </location>
</feature>
<dbReference type="RefSeq" id="WP_100920894.1">
    <property type="nucleotide sequence ID" value="NZ_CP020370.1"/>
</dbReference>
<feature type="transmembrane region" description="Helical" evidence="5">
    <location>
        <begin position="129"/>
        <end position="152"/>
    </location>
</feature>
<feature type="domain" description="O-antigen ligase-related" evidence="6">
    <location>
        <begin position="201"/>
        <end position="338"/>
    </location>
</feature>
<keyword evidence="3 5" id="KW-1133">Transmembrane helix</keyword>
<dbReference type="KEGG" id="tsy:THSYN_21160"/>
<keyword evidence="9" id="KW-1185">Reference proteome</keyword>
<feature type="transmembrane region" description="Helical" evidence="5">
    <location>
        <begin position="367"/>
        <end position="386"/>
    </location>
</feature>
<dbReference type="InterPro" id="IPR007016">
    <property type="entry name" value="O-antigen_ligase-rel_domated"/>
</dbReference>
<evidence type="ECO:0000259" key="7">
    <source>
        <dbReference type="Pfam" id="PF19358"/>
    </source>
</evidence>
<keyword evidence="4 5" id="KW-0472">Membrane</keyword>
<dbReference type="PANTHER" id="PTHR37422">
    <property type="entry name" value="TEICHURONIC ACID BIOSYNTHESIS PROTEIN TUAE"/>
    <property type="match status" value="1"/>
</dbReference>
<organism evidence="8 9">
    <name type="scientific">Candidatus Thiodictyon syntrophicum</name>
    <dbReference type="NCBI Taxonomy" id="1166950"/>
    <lineage>
        <taxon>Bacteria</taxon>
        <taxon>Pseudomonadati</taxon>
        <taxon>Pseudomonadota</taxon>
        <taxon>Gammaproteobacteria</taxon>
        <taxon>Chromatiales</taxon>
        <taxon>Chromatiaceae</taxon>
        <taxon>Thiodictyon</taxon>
    </lineage>
</organism>
<feature type="transmembrane region" description="Helical" evidence="5">
    <location>
        <begin position="164"/>
        <end position="185"/>
    </location>
</feature>
<dbReference type="EMBL" id="CP020370">
    <property type="protein sequence ID" value="AUB83202.1"/>
    <property type="molecule type" value="Genomic_DNA"/>
</dbReference>
<dbReference type="InterPro" id="IPR051533">
    <property type="entry name" value="WaaL-like"/>
</dbReference>
<evidence type="ECO:0000256" key="5">
    <source>
        <dbReference type="SAM" id="Phobius"/>
    </source>
</evidence>
<gene>
    <name evidence="8" type="ORF">THSYN_21160</name>
</gene>
<evidence type="ECO:0000259" key="6">
    <source>
        <dbReference type="Pfam" id="PF04932"/>
    </source>
</evidence>
<evidence type="ECO:0000313" key="8">
    <source>
        <dbReference type="EMBL" id="AUB83202.1"/>
    </source>
</evidence>
<feature type="transmembrane region" description="Helical" evidence="5">
    <location>
        <begin position="75"/>
        <end position="94"/>
    </location>
</feature>
<reference evidence="8 9" key="1">
    <citation type="submission" date="2017-03" db="EMBL/GenBank/DDBJ databases">
        <title>Complete genome sequence of Candidatus 'Thiodictyon syntrophicum' sp. nov. strain Cad16T, a photolithoautotroph purple sulfur bacterium isolated from an alpine meromictic lake.</title>
        <authorList>
            <person name="Luedin S.M."/>
            <person name="Pothier J.F."/>
            <person name="Danza F."/>
            <person name="Storelli N."/>
            <person name="Wittwer M."/>
            <person name="Tonolla M."/>
        </authorList>
    </citation>
    <scope>NUCLEOTIDE SEQUENCE [LARGE SCALE GENOMIC DNA]</scope>
    <source>
        <strain evidence="8 9">Cad16T</strain>
    </source>
</reference>